<sequence length="148" mass="17135">MTKPMIPERIEEKKQIAVTVSRMPEEKINDLYDKICELAHAEDGEQLEDILSEFNLMNVGYDAAWDEVERLLAALEESQQSAKNWEESYLSLHEKFREKRTELAEAQQTIARQQEAMDRASDMMNHKHPAYRLLQDALLPAEEGSDKA</sequence>
<dbReference type="EMBL" id="MPVP01000325">
    <property type="protein sequence ID" value="OMD12185.1"/>
    <property type="molecule type" value="Genomic_DNA"/>
</dbReference>
<name>A0ABX3GFA1_9BACL</name>
<proteinExistence type="predicted"/>
<organism evidence="2 3">
    <name type="scientific">Paenibacillus odorifer</name>
    <dbReference type="NCBI Taxonomy" id="189426"/>
    <lineage>
        <taxon>Bacteria</taxon>
        <taxon>Bacillati</taxon>
        <taxon>Bacillota</taxon>
        <taxon>Bacilli</taxon>
        <taxon>Bacillales</taxon>
        <taxon>Paenibacillaceae</taxon>
        <taxon>Paenibacillus</taxon>
    </lineage>
</organism>
<dbReference type="RefSeq" id="WP_076220382.1">
    <property type="nucleotide sequence ID" value="NZ_MPTJ01000013.1"/>
</dbReference>
<evidence type="ECO:0000313" key="2">
    <source>
        <dbReference type="EMBL" id="OMD12185.1"/>
    </source>
</evidence>
<keyword evidence="1" id="KW-0175">Coiled coil</keyword>
<accession>A0ABX3GFA1</accession>
<gene>
    <name evidence="2" type="ORF">BSO21_28370</name>
</gene>
<evidence type="ECO:0000256" key="1">
    <source>
        <dbReference type="SAM" id="Coils"/>
    </source>
</evidence>
<comment type="caution">
    <text evidence="2">The sequence shown here is derived from an EMBL/GenBank/DDBJ whole genome shotgun (WGS) entry which is preliminary data.</text>
</comment>
<evidence type="ECO:0000313" key="3">
    <source>
        <dbReference type="Proteomes" id="UP000187158"/>
    </source>
</evidence>
<reference evidence="2 3" key="1">
    <citation type="submission" date="2016-11" db="EMBL/GenBank/DDBJ databases">
        <title>Paenibacillus species isolates.</title>
        <authorList>
            <person name="Beno S.M."/>
        </authorList>
    </citation>
    <scope>NUCLEOTIDE SEQUENCE [LARGE SCALE GENOMIC DNA]</scope>
    <source>
        <strain evidence="2 3">FSL H7-0433</strain>
    </source>
</reference>
<feature type="coiled-coil region" evidence="1">
    <location>
        <begin position="68"/>
        <end position="123"/>
    </location>
</feature>
<protein>
    <submittedName>
        <fullName evidence="2">Uncharacterized protein</fullName>
    </submittedName>
</protein>
<dbReference type="Proteomes" id="UP000187158">
    <property type="component" value="Unassembled WGS sequence"/>
</dbReference>
<keyword evidence="3" id="KW-1185">Reference proteome</keyword>